<dbReference type="Gene3D" id="3.30.160.60">
    <property type="entry name" value="Classic Zinc Finger"/>
    <property type="match status" value="5"/>
</dbReference>
<dbReference type="PROSITE" id="PS50157">
    <property type="entry name" value="ZINC_FINGER_C2H2_2"/>
    <property type="match status" value="2"/>
</dbReference>
<feature type="region of interest" description="Disordered" evidence="9">
    <location>
        <begin position="518"/>
        <end position="539"/>
    </location>
</feature>
<accession>A0AAF3FJJ9</accession>
<evidence type="ECO:0000256" key="4">
    <source>
        <dbReference type="ARBA" id="ARBA00022771"/>
    </source>
</evidence>
<evidence type="ECO:0000259" key="10">
    <source>
        <dbReference type="PROSITE" id="PS50157"/>
    </source>
</evidence>
<dbReference type="GO" id="GO:0010468">
    <property type="term" value="P:regulation of gene expression"/>
    <property type="evidence" value="ECO:0007669"/>
    <property type="project" value="TreeGrafter"/>
</dbReference>
<keyword evidence="8" id="KW-0175">Coiled coil</keyword>
<evidence type="ECO:0000256" key="1">
    <source>
        <dbReference type="ARBA" id="ARBA00004123"/>
    </source>
</evidence>
<feature type="domain" description="C2H2-type" evidence="10">
    <location>
        <begin position="607"/>
        <end position="635"/>
    </location>
</feature>
<keyword evidence="4 7" id="KW-0863">Zinc-finger</keyword>
<proteinExistence type="predicted"/>
<evidence type="ECO:0000256" key="9">
    <source>
        <dbReference type="SAM" id="MobiDB-lite"/>
    </source>
</evidence>
<dbReference type="InterPro" id="IPR036236">
    <property type="entry name" value="Znf_C2H2_sf"/>
</dbReference>
<evidence type="ECO:0000256" key="7">
    <source>
        <dbReference type="PROSITE-ProRule" id="PRU00042"/>
    </source>
</evidence>
<dbReference type="Proteomes" id="UP000887575">
    <property type="component" value="Unassembled WGS sequence"/>
</dbReference>
<feature type="domain" description="C2H2-type" evidence="10">
    <location>
        <begin position="205"/>
        <end position="233"/>
    </location>
</feature>
<evidence type="ECO:0000256" key="3">
    <source>
        <dbReference type="ARBA" id="ARBA00022737"/>
    </source>
</evidence>
<evidence type="ECO:0000256" key="8">
    <source>
        <dbReference type="SAM" id="Coils"/>
    </source>
</evidence>
<dbReference type="PANTHER" id="PTHR16515:SF49">
    <property type="entry name" value="GASTRULA ZINC FINGER PROTEIN XLCGF49.1-LIKE-RELATED"/>
    <property type="match status" value="1"/>
</dbReference>
<evidence type="ECO:0000313" key="12">
    <source>
        <dbReference type="WBParaSite" id="MBELARI_LOCUS7284"/>
    </source>
</evidence>
<dbReference type="InterPro" id="IPR050331">
    <property type="entry name" value="Zinc_finger"/>
</dbReference>
<feature type="region of interest" description="Disordered" evidence="9">
    <location>
        <begin position="293"/>
        <end position="326"/>
    </location>
</feature>
<reference evidence="12" key="1">
    <citation type="submission" date="2024-02" db="UniProtKB">
        <authorList>
            <consortium name="WormBaseParasite"/>
        </authorList>
    </citation>
    <scope>IDENTIFICATION</scope>
</reference>
<dbReference type="GO" id="GO:0005634">
    <property type="term" value="C:nucleus"/>
    <property type="evidence" value="ECO:0007669"/>
    <property type="project" value="UniProtKB-SubCell"/>
</dbReference>
<dbReference type="SUPFAM" id="SSF57667">
    <property type="entry name" value="beta-beta-alpha zinc fingers"/>
    <property type="match status" value="2"/>
</dbReference>
<feature type="compositionally biased region" description="Low complexity" evidence="9">
    <location>
        <begin position="306"/>
        <end position="315"/>
    </location>
</feature>
<keyword evidence="6" id="KW-0539">Nucleus</keyword>
<protein>
    <recommendedName>
        <fullName evidence="10">C2H2-type domain-containing protein</fullName>
    </recommendedName>
</protein>
<name>A0AAF3FJJ9_9BILA</name>
<dbReference type="InterPro" id="IPR013087">
    <property type="entry name" value="Znf_C2H2_type"/>
</dbReference>
<comment type="subcellular location">
    <subcellularLocation>
        <location evidence="1">Nucleus</location>
    </subcellularLocation>
</comment>
<evidence type="ECO:0000256" key="2">
    <source>
        <dbReference type="ARBA" id="ARBA00022723"/>
    </source>
</evidence>
<organism evidence="11 12">
    <name type="scientific">Mesorhabditis belari</name>
    <dbReference type="NCBI Taxonomy" id="2138241"/>
    <lineage>
        <taxon>Eukaryota</taxon>
        <taxon>Metazoa</taxon>
        <taxon>Ecdysozoa</taxon>
        <taxon>Nematoda</taxon>
        <taxon>Chromadorea</taxon>
        <taxon>Rhabditida</taxon>
        <taxon>Rhabditina</taxon>
        <taxon>Rhabditomorpha</taxon>
        <taxon>Rhabditoidea</taxon>
        <taxon>Rhabditidae</taxon>
        <taxon>Mesorhabditinae</taxon>
        <taxon>Mesorhabditis</taxon>
    </lineage>
</organism>
<sequence>MHKEKEALQKAIIRCHQVRQITEEKRTLDELLESRESLEKINEKKMEDEIVEINGDETNDDRAIDEFGAFAEMNGTAFPDLSNFIDEWTRNETQNFQNFEEKETNGNPDEMDIWKRSSIDEETDDSNLMLPSTSKMLNDIAKQFVESDQMRQIRENKGNQQNHYRVTRKTHLKCEFQKCNALIACGTNPYNTLVHVNTHLTQMNYKCSECGAEFRALKSLKYHQKATHDGQGTPIDLQSPEMVKEIGRIASECFPELSALYEKWVIARMKRLGFWKDYHNLRRNFVDNHPKQRLRERNGLDDEINGESGDGSVFDVDGDESPNAMASTSDLSSLFGFNEEPRALINNKRHMQDSQEDLSPKKLKLEDQFSPLPIDIFHFQNQLNDLQSNFVFATPKAPARVRTATNVNSRLICELCNRAYSVLGNPYNTFRHIEYTHMDMKAYGCSMCDFQNPEKPRIEAHLKMAHNGNGTIVDQQNPEFVLKVTELAKACFPSLSDYFEVAKKNRIEKYMRAKAGDERPMRRANPFSPKVASSQSDSSIDPNLQKLFAQDSEFDFGETSRDSNDFISPQMEEFFCEICQNVFFFPKERVCAAAAKHAAQHIKSKRYSCSSCSFLSRRKSAFHPHIREMHQGNAKMIDKMNPTLFTELNNTARKCFPELGKKLERCAADGTFHGKANQKDHSMRYARMDWEDSDDDEEMVERVGQPLCQICEKRSLTSKPSILFDHAISHCKEKRFQCTECPQSFSNFSDFDVHPHQNNTDNLTKRLSLKWLEKAMECFSENKVSIKEFYDRKYTEENIMIMVGNFDENGSRSSNDGEILPGVAKCENCSTEVNLLKGVSSFFSHAATHLLTMQYKCSECDCSKTDKETMVNHIQSEHNGCGEPIDAIDDDESLEETAKKCFPKYQNLIETTALRKRMRMGTNEDDQDKAPMELCRVCGNSIRPSTNPKLQVTEHGFLNHVRTHLEKKQYCCSICGMEIALRTNCSKHVNSQHGKKGQVVDRMDEEFIDLLVNSSKKCFPMHAKLFDNFKERMLRGFAGDQQMRNSQDGDSFEQMALRYEMENQMLQGFIKQEPQDYEMSSGYTRSPSNSWPTPMDPHPSQLHQMAHHFTNEESFVQQRPSEIETLRIQLKERNSEIRRLFLALDEAQKISAQKPNTEELEALKAQLKASQMRENEQKREIDQLRNQKAKLYEMIGKNQEDLEASREEITRLQRLVEQPRSSRTHPV</sequence>
<evidence type="ECO:0000256" key="5">
    <source>
        <dbReference type="ARBA" id="ARBA00022833"/>
    </source>
</evidence>
<dbReference type="AlphaFoldDB" id="A0AAF3FJJ9"/>
<evidence type="ECO:0000313" key="11">
    <source>
        <dbReference type="Proteomes" id="UP000887575"/>
    </source>
</evidence>
<keyword evidence="3" id="KW-0677">Repeat</keyword>
<dbReference type="GO" id="GO:0008270">
    <property type="term" value="F:zinc ion binding"/>
    <property type="evidence" value="ECO:0007669"/>
    <property type="project" value="UniProtKB-KW"/>
</dbReference>
<dbReference type="PANTHER" id="PTHR16515">
    <property type="entry name" value="PR DOMAIN ZINC FINGER PROTEIN"/>
    <property type="match status" value="1"/>
</dbReference>
<feature type="coiled-coil region" evidence="8">
    <location>
        <begin position="21"/>
        <end position="48"/>
    </location>
</feature>
<dbReference type="WBParaSite" id="MBELARI_LOCUS7284">
    <property type="protein sequence ID" value="MBELARI_LOCUS7284"/>
    <property type="gene ID" value="MBELARI_LOCUS7284"/>
</dbReference>
<keyword evidence="5" id="KW-0862">Zinc</keyword>
<keyword evidence="11" id="KW-1185">Reference proteome</keyword>
<dbReference type="SMART" id="SM00355">
    <property type="entry name" value="ZnF_C2H2"/>
    <property type="match status" value="8"/>
</dbReference>
<feature type="coiled-coil region" evidence="8">
    <location>
        <begin position="1160"/>
        <end position="1215"/>
    </location>
</feature>
<evidence type="ECO:0000256" key="6">
    <source>
        <dbReference type="ARBA" id="ARBA00023242"/>
    </source>
</evidence>
<keyword evidence="2" id="KW-0479">Metal-binding</keyword>
<dbReference type="PROSITE" id="PS00028">
    <property type="entry name" value="ZINC_FINGER_C2H2_1"/>
    <property type="match status" value="2"/>
</dbReference>